<reference evidence="3 4" key="1">
    <citation type="submission" date="2023-10" db="EMBL/GenBank/DDBJ databases">
        <title>Complete Genome Sequence of Limnobacter thiooxidans CS-K2T, Isolated from freshwater lake sediments in Bavaria, Germany.</title>
        <authorList>
            <person name="Naruki M."/>
            <person name="Watanabe A."/>
            <person name="Warashina T."/>
            <person name="Morita T."/>
            <person name="Arakawa K."/>
        </authorList>
    </citation>
    <scope>NUCLEOTIDE SEQUENCE [LARGE SCALE GENOMIC DNA]</scope>
    <source>
        <strain evidence="3 4">CS-K2</strain>
    </source>
</reference>
<keyword evidence="1" id="KW-0802">TPR repeat</keyword>
<organism evidence="3 4">
    <name type="scientific">Limnobacter thiooxidans</name>
    <dbReference type="NCBI Taxonomy" id="131080"/>
    <lineage>
        <taxon>Bacteria</taxon>
        <taxon>Pseudomonadati</taxon>
        <taxon>Pseudomonadota</taxon>
        <taxon>Betaproteobacteria</taxon>
        <taxon>Burkholderiales</taxon>
        <taxon>Burkholderiaceae</taxon>
        <taxon>Limnobacter</taxon>
    </lineage>
</organism>
<dbReference type="AlphaFoldDB" id="A0AA86IY14"/>
<accession>A0AA86IY14</accession>
<dbReference type="InterPro" id="IPR001623">
    <property type="entry name" value="DnaJ_domain"/>
</dbReference>
<protein>
    <recommendedName>
        <fullName evidence="2">J domain-containing protein</fullName>
    </recommendedName>
</protein>
<dbReference type="Proteomes" id="UP001329151">
    <property type="component" value="Chromosome"/>
</dbReference>
<feature type="repeat" description="TPR" evidence="1">
    <location>
        <begin position="478"/>
        <end position="511"/>
    </location>
</feature>
<dbReference type="GO" id="GO:0051301">
    <property type="term" value="P:cell division"/>
    <property type="evidence" value="ECO:0007669"/>
    <property type="project" value="TreeGrafter"/>
</dbReference>
<dbReference type="KEGG" id="lto:RGQ30_09580"/>
<gene>
    <name evidence="3" type="ORF">RGQ30_09580</name>
</gene>
<dbReference type="InterPro" id="IPR011990">
    <property type="entry name" value="TPR-like_helical_dom_sf"/>
</dbReference>
<dbReference type="SUPFAM" id="SSF46565">
    <property type="entry name" value="Chaperone J-domain"/>
    <property type="match status" value="1"/>
</dbReference>
<sequence length="569" mass="65580">MNWWEVLNVDSNADLNKVRLAYLDLLKSNKPEENPEGFKLIRDAFEGAKHHLENHHQVTKHENPENPLKEWIENYQNFESRIQPESWQKLIAAQRELADAKIFTQLALGLFEFLLRNPYLPASIWKLLDGYFGWINNAERLNTYFSEDAVGYLLYRVEYGKWLPKIDSVKFPRYYSHEQTQTYFYHRDQVYRCLRNGEVCSTELTTHLKNSLSKVQDEEAFLMLFIVHGRQGEADAQVQTAKLYLDCFPDSVDAQQTWFQAMVFQKRHTDAIEFFQHTLEQQNPSLDALKMAASSAEATGNMTLAQNLYDKAIVLCPWDYEANFHKYLLQLKEVEAANDPVLMCIERAEVEAFRGYPDIALELLTAAAKEFCYRTDTKCIHSLEKLSLALLRLNAYAQLKDLLKPVIKTGTNNHVLLFCLAEAYRALLNPGKALDLLSQADETLPTLWSKSNVLLELRRYGEAKEVCTTLLNHSPADWTLYRCMGRCEEGLGNRLEALSHYQKLLELQPGEFACYCAVMDQALALGKMELLHTTFQQLQVREIAPQNVLDYWGVYAAGLDCKAKDALLK</sequence>
<keyword evidence="4" id="KW-1185">Reference proteome</keyword>
<dbReference type="PANTHER" id="PTHR12558">
    <property type="entry name" value="CELL DIVISION CYCLE 16,23,27"/>
    <property type="match status" value="1"/>
</dbReference>
<dbReference type="SMART" id="SM00271">
    <property type="entry name" value="DnaJ"/>
    <property type="match status" value="1"/>
</dbReference>
<dbReference type="PANTHER" id="PTHR12558:SF13">
    <property type="entry name" value="CELL DIVISION CYCLE PROTEIN 27 HOMOLOG"/>
    <property type="match status" value="1"/>
</dbReference>
<evidence type="ECO:0000256" key="1">
    <source>
        <dbReference type="PROSITE-ProRule" id="PRU00339"/>
    </source>
</evidence>
<dbReference type="InterPro" id="IPR019734">
    <property type="entry name" value="TPR_rpt"/>
</dbReference>
<dbReference type="InterPro" id="IPR036869">
    <property type="entry name" value="J_dom_sf"/>
</dbReference>
<dbReference type="RefSeq" id="WP_130558067.1">
    <property type="nucleotide sequence ID" value="NZ_AP028947.1"/>
</dbReference>
<dbReference type="Gene3D" id="1.25.40.10">
    <property type="entry name" value="Tetratricopeptide repeat domain"/>
    <property type="match status" value="1"/>
</dbReference>
<feature type="domain" description="J" evidence="2">
    <location>
        <begin position="1"/>
        <end position="57"/>
    </location>
</feature>
<dbReference type="PROSITE" id="PS50005">
    <property type="entry name" value="TPR"/>
    <property type="match status" value="1"/>
</dbReference>
<dbReference type="SMART" id="SM00028">
    <property type="entry name" value="TPR"/>
    <property type="match status" value="3"/>
</dbReference>
<dbReference type="EMBL" id="AP028947">
    <property type="protein sequence ID" value="BET25457.1"/>
    <property type="molecule type" value="Genomic_DNA"/>
</dbReference>
<evidence type="ECO:0000313" key="3">
    <source>
        <dbReference type="EMBL" id="BET25457.1"/>
    </source>
</evidence>
<proteinExistence type="predicted"/>
<dbReference type="SUPFAM" id="SSF48452">
    <property type="entry name" value="TPR-like"/>
    <property type="match status" value="2"/>
</dbReference>
<evidence type="ECO:0000313" key="4">
    <source>
        <dbReference type="Proteomes" id="UP001329151"/>
    </source>
</evidence>
<name>A0AA86IY14_9BURK</name>
<evidence type="ECO:0000259" key="2">
    <source>
        <dbReference type="SMART" id="SM00271"/>
    </source>
</evidence>